<dbReference type="Pfam" id="PF11041">
    <property type="entry name" value="Phage_Wedge1"/>
    <property type="match status" value="2"/>
</dbReference>
<accession>A0A8S5P528</accession>
<protein>
    <recommendedName>
        <fullName evidence="2">DUF2612 domain-containing protein</fullName>
    </recommendedName>
</protein>
<proteinExistence type="predicted"/>
<evidence type="ECO:0008006" key="2">
    <source>
        <dbReference type="Google" id="ProtNLM"/>
    </source>
</evidence>
<evidence type="ECO:0000313" key="1">
    <source>
        <dbReference type="EMBL" id="DAE02174.1"/>
    </source>
</evidence>
<dbReference type="EMBL" id="BK015343">
    <property type="protein sequence ID" value="DAE02174.1"/>
    <property type="molecule type" value="Genomic_DNA"/>
</dbReference>
<sequence length="214" mass="23939">MALADEYLGLITSQHRVREKFMQMLKALLTASDEIFALAVSMDDEFDIDYATGAQEDILGEFVGAERTLPYQPGKGVSPELDNSAYRKLLLAKIAKNQWKGGIYDIKELWNALFGKGIIIQDNQDMSIDVLAIGINDQITKEMVQQGLIVPKPQGVHVNYYFADHAVFGYDLETDTIKGYDHADWMNALPDVSFSYDEDDPASGMSGYDGSYWT</sequence>
<organism evidence="1">
    <name type="scientific">Myoviridae sp. ctiil21</name>
    <dbReference type="NCBI Taxonomy" id="2825153"/>
    <lineage>
        <taxon>Viruses</taxon>
        <taxon>Duplodnaviria</taxon>
        <taxon>Heunggongvirae</taxon>
        <taxon>Uroviricota</taxon>
        <taxon>Caudoviricetes</taxon>
    </lineage>
</organism>
<dbReference type="InterPro" id="IPR021283">
    <property type="entry name" value="Phage_Wedge1"/>
</dbReference>
<reference evidence="1" key="1">
    <citation type="journal article" date="2021" name="Proc. Natl. Acad. Sci. U.S.A.">
        <title>A Catalog of Tens of Thousands of Viruses from Human Metagenomes Reveals Hidden Associations with Chronic Diseases.</title>
        <authorList>
            <person name="Tisza M.J."/>
            <person name="Buck C.B."/>
        </authorList>
    </citation>
    <scope>NUCLEOTIDE SEQUENCE</scope>
    <source>
        <strain evidence="1">Ctiil21</strain>
    </source>
</reference>
<name>A0A8S5P528_9CAUD</name>